<feature type="region of interest" description="Disordered" evidence="1">
    <location>
        <begin position="116"/>
        <end position="137"/>
    </location>
</feature>
<accession>A0AAD4BDY2</accession>
<organism evidence="3 4">
    <name type="scientific">Boletus edulis BED1</name>
    <dbReference type="NCBI Taxonomy" id="1328754"/>
    <lineage>
        <taxon>Eukaryota</taxon>
        <taxon>Fungi</taxon>
        <taxon>Dikarya</taxon>
        <taxon>Basidiomycota</taxon>
        <taxon>Agaricomycotina</taxon>
        <taxon>Agaricomycetes</taxon>
        <taxon>Agaricomycetidae</taxon>
        <taxon>Boletales</taxon>
        <taxon>Boletineae</taxon>
        <taxon>Boletaceae</taxon>
        <taxon>Boletoideae</taxon>
        <taxon>Boletus</taxon>
    </lineage>
</organism>
<dbReference type="AlphaFoldDB" id="A0AAD4BDY2"/>
<gene>
    <name evidence="3" type="ORF">L210DRAFT_3510013</name>
</gene>
<reference evidence="3" key="2">
    <citation type="journal article" date="2020" name="Nat. Commun.">
        <title>Large-scale genome sequencing of mycorrhizal fungi provides insights into the early evolution of symbiotic traits.</title>
        <authorList>
            <person name="Miyauchi S."/>
            <person name="Kiss E."/>
            <person name="Kuo A."/>
            <person name="Drula E."/>
            <person name="Kohler A."/>
            <person name="Sanchez-Garcia M."/>
            <person name="Morin E."/>
            <person name="Andreopoulos B."/>
            <person name="Barry K.W."/>
            <person name="Bonito G."/>
            <person name="Buee M."/>
            <person name="Carver A."/>
            <person name="Chen C."/>
            <person name="Cichocki N."/>
            <person name="Clum A."/>
            <person name="Culley D."/>
            <person name="Crous P.W."/>
            <person name="Fauchery L."/>
            <person name="Girlanda M."/>
            <person name="Hayes R.D."/>
            <person name="Keri Z."/>
            <person name="LaButti K."/>
            <person name="Lipzen A."/>
            <person name="Lombard V."/>
            <person name="Magnuson J."/>
            <person name="Maillard F."/>
            <person name="Murat C."/>
            <person name="Nolan M."/>
            <person name="Ohm R.A."/>
            <person name="Pangilinan J."/>
            <person name="Pereira M.F."/>
            <person name="Perotto S."/>
            <person name="Peter M."/>
            <person name="Pfister S."/>
            <person name="Riley R."/>
            <person name="Sitrit Y."/>
            <person name="Stielow J.B."/>
            <person name="Szollosi G."/>
            <person name="Zifcakova L."/>
            <person name="Stursova M."/>
            <person name="Spatafora J.W."/>
            <person name="Tedersoo L."/>
            <person name="Vaario L.M."/>
            <person name="Yamada A."/>
            <person name="Yan M."/>
            <person name="Wang P."/>
            <person name="Xu J."/>
            <person name="Bruns T."/>
            <person name="Baldrian P."/>
            <person name="Vilgalys R."/>
            <person name="Dunand C."/>
            <person name="Henrissat B."/>
            <person name="Grigoriev I.V."/>
            <person name="Hibbett D."/>
            <person name="Nagy L.G."/>
            <person name="Martin F.M."/>
        </authorList>
    </citation>
    <scope>NUCLEOTIDE SEQUENCE</scope>
    <source>
        <strain evidence="3">BED1</strain>
    </source>
</reference>
<comment type="caution">
    <text evidence="3">The sequence shown here is derived from an EMBL/GenBank/DDBJ whole genome shotgun (WGS) entry which is preliminary data.</text>
</comment>
<feature type="compositionally biased region" description="Basic and acidic residues" evidence="1">
    <location>
        <begin position="314"/>
        <end position="331"/>
    </location>
</feature>
<evidence type="ECO:0000256" key="1">
    <source>
        <dbReference type="SAM" id="MobiDB-lite"/>
    </source>
</evidence>
<feature type="compositionally biased region" description="Basic and acidic residues" evidence="1">
    <location>
        <begin position="441"/>
        <end position="452"/>
    </location>
</feature>
<evidence type="ECO:0000256" key="2">
    <source>
        <dbReference type="SAM" id="Phobius"/>
    </source>
</evidence>
<name>A0AAD4BDY2_BOLED</name>
<keyword evidence="4" id="KW-1185">Reference proteome</keyword>
<feature type="region of interest" description="Disordered" evidence="1">
    <location>
        <begin position="314"/>
        <end position="502"/>
    </location>
</feature>
<feature type="compositionally biased region" description="Low complexity" evidence="1">
    <location>
        <begin position="368"/>
        <end position="390"/>
    </location>
</feature>
<feature type="transmembrane region" description="Helical" evidence="2">
    <location>
        <begin position="197"/>
        <end position="218"/>
    </location>
</feature>
<feature type="compositionally biased region" description="Acidic residues" evidence="1">
    <location>
        <begin position="469"/>
        <end position="481"/>
    </location>
</feature>
<feature type="compositionally biased region" description="Basic and acidic residues" evidence="1">
    <location>
        <begin position="342"/>
        <end position="366"/>
    </location>
</feature>
<sequence>MDLKVIRKRKRKNGRTIRTQIAWIRTEGFGRYEDKIAKKEMYFKSSTIDFIVQGIPQTASETLMENSDKRSLFTDGSAGSVEKYYATVSAMVIRRNPPSLHWDEWKKIDERREGIRGVNTESDTDQDGRTSDDTWTDMEGYGRLDGRLMTIICGLESGRNGDYNRREHRAPTSVGDLNTDCPQVRNRNVVSTNTSSLGYISFSSSLIMLAILDILALAQPLADDDPKTLAQKELNAAYEHMDALVRTHLDDKEMLAEDQETWVGVWEQSLIKLRACLLAARALGIHAAVRPHIVEGMAESQPFAEKWTTEIADRRQEAERREREERERIEQEPANSVAKGVTAEEVRGDEDGSGKVDEDANAKDDAGNDAFAPPTRESTTSGEGSRTSRGMRTYVQVPARAKRSRIVLDDDDEDEEDVDLQPVKKTSGSPPTVTHKVPCKKAAEDEAATDKKGKGKVAARPTRVRQEVEDPIELVDTEEEEPPKKVPQMKTQPKAQVTDPVHDAGVRAVKRLEAKILKNQARMKAAEADMVDMGAEVDSQRVELDAIKKALGMK</sequence>
<reference evidence="3" key="1">
    <citation type="submission" date="2019-10" db="EMBL/GenBank/DDBJ databases">
        <authorList>
            <consortium name="DOE Joint Genome Institute"/>
            <person name="Kuo A."/>
            <person name="Miyauchi S."/>
            <person name="Kiss E."/>
            <person name="Drula E."/>
            <person name="Kohler A."/>
            <person name="Sanchez-Garcia M."/>
            <person name="Andreopoulos B."/>
            <person name="Barry K.W."/>
            <person name="Bonito G."/>
            <person name="Buee M."/>
            <person name="Carver A."/>
            <person name="Chen C."/>
            <person name="Cichocki N."/>
            <person name="Clum A."/>
            <person name="Culley D."/>
            <person name="Crous P.W."/>
            <person name="Fauchery L."/>
            <person name="Girlanda M."/>
            <person name="Hayes R."/>
            <person name="Keri Z."/>
            <person name="LaButti K."/>
            <person name="Lipzen A."/>
            <person name="Lombard V."/>
            <person name="Magnuson J."/>
            <person name="Maillard F."/>
            <person name="Morin E."/>
            <person name="Murat C."/>
            <person name="Nolan M."/>
            <person name="Ohm R."/>
            <person name="Pangilinan J."/>
            <person name="Pereira M."/>
            <person name="Perotto S."/>
            <person name="Peter M."/>
            <person name="Riley R."/>
            <person name="Sitrit Y."/>
            <person name="Stielow B."/>
            <person name="Szollosi G."/>
            <person name="Zifcakova L."/>
            <person name="Stursova M."/>
            <person name="Spatafora J.W."/>
            <person name="Tedersoo L."/>
            <person name="Vaario L.-M."/>
            <person name="Yamada A."/>
            <person name="Yan M."/>
            <person name="Wang P."/>
            <person name="Xu J."/>
            <person name="Bruns T."/>
            <person name="Baldrian P."/>
            <person name="Vilgalys R."/>
            <person name="Henrissat B."/>
            <person name="Grigoriev I.V."/>
            <person name="Hibbett D."/>
            <person name="Nagy L.G."/>
            <person name="Martin F.M."/>
        </authorList>
    </citation>
    <scope>NUCLEOTIDE SEQUENCE</scope>
    <source>
        <strain evidence="3">BED1</strain>
    </source>
</reference>
<dbReference type="Proteomes" id="UP001194468">
    <property type="component" value="Unassembled WGS sequence"/>
</dbReference>
<keyword evidence="2" id="KW-0812">Transmembrane</keyword>
<protein>
    <submittedName>
        <fullName evidence="3">Uncharacterized protein</fullName>
    </submittedName>
</protein>
<evidence type="ECO:0000313" key="4">
    <source>
        <dbReference type="Proteomes" id="UP001194468"/>
    </source>
</evidence>
<dbReference type="EMBL" id="WHUW01000130">
    <property type="protein sequence ID" value="KAF8422166.1"/>
    <property type="molecule type" value="Genomic_DNA"/>
</dbReference>
<keyword evidence="2" id="KW-0472">Membrane</keyword>
<feature type="compositionally biased region" description="Acidic residues" evidence="1">
    <location>
        <begin position="409"/>
        <end position="419"/>
    </location>
</feature>
<proteinExistence type="predicted"/>
<keyword evidence="2" id="KW-1133">Transmembrane helix</keyword>
<evidence type="ECO:0000313" key="3">
    <source>
        <dbReference type="EMBL" id="KAF8422166.1"/>
    </source>
</evidence>